<dbReference type="EMBL" id="JAUTXU010000085">
    <property type="protein sequence ID" value="KAK3710283.1"/>
    <property type="molecule type" value="Genomic_DNA"/>
</dbReference>
<sequence>MPKNPLKFARRKSLASGNVLDDFPAEPAAPATSSFRVLERPDKINLNGADRRTSADRLKQVPRPFNSPLSQLRGRSVEELSANRCVVNVEERSGSAVLNGSRGSGGTTNSGSSGYIDSSSASARHSSSSTLPSSVDAEREPERDELFPRKSRTTPMFHNVPASGNDPLPPPPSFSSRAARAFSFGQKNRQNGPETDNVPPMPVNRPQQSHSPTQRERAETASSYASTAVPTKPNLDLNLGASDFSSDFSNMFDTPKHEKFDDLPPPPPKAAFHRTESEPMFPPRTHSRQAFKHHPEELKSLRDQTGSPYSLESRDSNEGLITNSAHSSPRLPDDAPPPPAHGSKLAGIAPAFLGKAKAGYSLVPDRHSPSLERMSQDSPTGFFTEKNGAYDSRPSPGEERDIDARRVQLHDTQDADSYSSQSSHSESSRSATITRKPMTGSAYGQQSTRTPYNMAPQATAGASRARAMSPDGSEGNGDLWESRNTTPRAGRVGLARDNTAPMFDSSPAGPPSRAMPPQHMRTESGQLKKMTKEQFERLQRGQNGSADQSDEEEMSAEEYDDEDDAERAKRVARQRQKQEANMAVYRQQMKKVTGGGPADLPSAARPSLDQAPATAPAAGMLHLSGIGGQPPPASVRGKQTDDDDDEVPLGILQAHGFPGAGRPPTRQGEDAAGQRRMSGAGSVVGGVAGQGNLPPFARRLPADPYFGSSVVNQAQRESLGMSSAQSVYGGMTPGAPMPMMQPQQPQMGHPGGLIGVIAGEERAKAARRGSPNPATGAFPGTNGMPNMPQMGGMMGMGAGRTMSMGNLAPPSVYTPSGMGPNGMIPPTPQMPQMYQMQQMQQMPQMPAQADPQQEQMKQFMQMQMQVMQNMLAMQQQQLGQAPPVQQQQSPDYLGVPLPGNRQSSMHQGAPSIRSQAPPNQRRAMTMMNPPKGWDVPPGAQRPNSAMPQTYAPSGYNVNVSGPGPGYSPSIAPTERSNVGQPSRYRPVTNGADGSGRSQSMTSSLTLNAFTNQPQAQQQPAVQQLGQLQPKSTVRMIDKPKGTPRATAKPVAADEDDEEGWAEMRKKRDDKKRFRFGRKDKTETSIGEIYQSYD</sequence>
<dbReference type="Proteomes" id="UP001281147">
    <property type="component" value="Unassembled WGS sequence"/>
</dbReference>
<comment type="caution">
    <text evidence="1">The sequence shown here is derived from an EMBL/GenBank/DDBJ whole genome shotgun (WGS) entry which is preliminary data.</text>
</comment>
<keyword evidence="2" id="KW-1185">Reference proteome</keyword>
<name>A0ACC3N6R8_9PEZI</name>
<evidence type="ECO:0000313" key="2">
    <source>
        <dbReference type="Proteomes" id="UP001281147"/>
    </source>
</evidence>
<accession>A0ACC3N6R8</accession>
<gene>
    <name evidence="1" type="ORF">LTR37_010349</name>
</gene>
<organism evidence="1 2">
    <name type="scientific">Vermiconidia calcicola</name>
    <dbReference type="NCBI Taxonomy" id="1690605"/>
    <lineage>
        <taxon>Eukaryota</taxon>
        <taxon>Fungi</taxon>
        <taxon>Dikarya</taxon>
        <taxon>Ascomycota</taxon>
        <taxon>Pezizomycotina</taxon>
        <taxon>Dothideomycetes</taxon>
        <taxon>Dothideomycetidae</taxon>
        <taxon>Mycosphaerellales</taxon>
        <taxon>Extremaceae</taxon>
        <taxon>Vermiconidia</taxon>
    </lineage>
</organism>
<evidence type="ECO:0000313" key="1">
    <source>
        <dbReference type="EMBL" id="KAK3710283.1"/>
    </source>
</evidence>
<protein>
    <submittedName>
        <fullName evidence="1">Uncharacterized protein</fullName>
    </submittedName>
</protein>
<reference evidence="1" key="1">
    <citation type="submission" date="2023-07" db="EMBL/GenBank/DDBJ databases">
        <title>Black Yeasts Isolated from many extreme environments.</title>
        <authorList>
            <person name="Coleine C."/>
            <person name="Stajich J.E."/>
            <person name="Selbmann L."/>
        </authorList>
    </citation>
    <scope>NUCLEOTIDE SEQUENCE</scope>
    <source>
        <strain evidence="1">CCFEE 5714</strain>
    </source>
</reference>
<proteinExistence type="predicted"/>